<dbReference type="Gene3D" id="2.30.40.10">
    <property type="entry name" value="Urease, subunit C, domain 1"/>
    <property type="match status" value="1"/>
</dbReference>
<proteinExistence type="predicted"/>
<dbReference type="Gene3D" id="3.20.20.140">
    <property type="entry name" value="Metal-dependent hydrolases"/>
    <property type="match status" value="1"/>
</dbReference>
<dbReference type="PANTHER" id="PTHR11647">
    <property type="entry name" value="HYDRANTOINASE/DIHYDROPYRIMIDINASE FAMILY MEMBER"/>
    <property type="match status" value="1"/>
</dbReference>
<dbReference type="SUPFAM" id="SSF51556">
    <property type="entry name" value="Metallo-dependent hydrolases"/>
    <property type="match status" value="1"/>
</dbReference>
<evidence type="ECO:0008006" key="2">
    <source>
        <dbReference type="Google" id="ProtNLM"/>
    </source>
</evidence>
<sequence>MSSKKADLLIKGGLVVSGQDISKKDVAVYQGKIEEIGPDLQGYDAKSTVVASKRYVLPGGIDSHAHPVYEDRMDSYSIAAAFGGITTVIAFVGNIKSWGFSGYTTDVVKAFIEESEAISYLDFGVHGTYAAADEDTIGRSISELITLGVPSFKVFMSYKQRGMMISDEALLTALEAASYEGGLTQVHAETGCCIEYLTERFVSSGKIKPEHFLPSQPNILEAEALNRAGTF</sequence>
<name>A0A382BWT4_9ZZZZ</name>
<dbReference type="PANTHER" id="PTHR11647:SF1">
    <property type="entry name" value="COLLAPSIN RESPONSE MEDIATOR PROTEIN"/>
    <property type="match status" value="1"/>
</dbReference>
<dbReference type="SUPFAM" id="SSF51338">
    <property type="entry name" value="Composite domain of metallo-dependent hydrolases"/>
    <property type="match status" value="1"/>
</dbReference>
<reference evidence="1" key="1">
    <citation type="submission" date="2018-05" db="EMBL/GenBank/DDBJ databases">
        <authorList>
            <person name="Lanie J.A."/>
            <person name="Ng W.-L."/>
            <person name="Kazmierczak K.M."/>
            <person name="Andrzejewski T.M."/>
            <person name="Davidsen T.M."/>
            <person name="Wayne K.J."/>
            <person name="Tettelin H."/>
            <person name="Glass J.I."/>
            <person name="Rusch D."/>
            <person name="Podicherti R."/>
            <person name="Tsui H.-C.T."/>
            <person name="Winkler M.E."/>
        </authorList>
    </citation>
    <scope>NUCLEOTIDE SEQUENCE</scope>
</reference>
<dbReference type="GO" id="GO:0016812">
    <property type="term" value="F:hydrolase activity, acting on carbon-nitrogen (but not peptide) bonds, in cyclic amides"/>
    <property type="evidence" value="ECO:0007669"/>
    <property type="project" value="TreeGrafter"/>
</dbReference>
<dbReference type="AlphaFoldDB" id="A0A382BWT4"/>
<evidence type="ECO:0000313" key="1">
    <source>
        <dbReference type="EMBL" id="SVB18084.1"/>
    </source>
</evidence>
<dbReference type="GO" id="GO:0005829">
    <property type="term" value="C:cytosol"/>
    <property type="evidence" value="ECO:0007669"/>
    <property type="project" value="TreeGrafter"/>
</dbReference>
<accession>A0A382BWT4</accession>
<dbReference type="InterPro" id="IPR032466">
    <property type="entry name" value="Metal_Hydrolase"/>
</dbReference>
<protein>
    <recommendedName>
        <fullName evidence="2">Amidohydrolase-related domain-containing protein</fullName>
    </recommendedName>
</protein>
<dbReference type="EMBL" id="UINC01031670">
    <property type="protein sequence ID" value="SVB18084.1"/>
    <property type="molecule type" value="Genomic_DNA"/>
</dbReference>
<dbReference type="InterPro" id="IPR050378">
    <property type="entry name" value="Metallo-dep_Hydrolases_sf"/>
</dbReference>
<gene>
    <name evidence="1" type="ORF">METZ01_LOCUS170938</name>
</gene>
<dbReference type="InterPro" id="IPR011059">
    <property type="entry name" value="Metal-dep_hydrolase_composite"/>
</dbReference>
<feature type="non-terminal residue" evidence="1">
    <location>
        <position position="231"/>
    </location>
</feature>
<organism evidence="1">
    <name type="scientific">marine metagenome</name>
    <dbReference type="NCBI Taxonomy" id="408172"/>
    <lineage>
        <taxon>unclassified sequences</taxon>
        <taxon>metagenomes</taxon>
        <taxon>ecological metagenomes</taxon>
    </lineage>
</organism>